<reference evidence="3" key="1">
    <citation type="submission" date="2016-10" db="EMBL/GenBank/DDBJ databases">
        <authorList>
            <person name="Benchimol M."/>
            <person name="Almeida L.G."/>
            <person name="Vasconcelos A.T."/>
            <person name="Perreira-Neves A."/>
            <person name="Rosa I.A."/>
            <person name="Tasca T."/>
            <person name="Bogo M.R."/>
            <person name="de Souza W."/>
        </authorList>
    </citation>
    <scope>NUCLEOTIDE SEQUENCE [LARGE SCALE GENOMIC DNA]</scope>
    <source>
        <strain evidence="3">K</strain>
    </source>
</reference>
<dbReference type="InterPro" id="IPR015422">
    <property type="entry name" value="PyrdxlP-dep_Trfase_small"/>
</dbReference>
<accession>A0A1J4KJ64</accession>
<dbReference type="GeneID" id="94836615"/>
<dbReference type="GO" id="GO:0009116">
    <property type="term" value="P:nucleoside metabolic process"/>
    <property type="evidence" value="ECO:0007669"/>
    <property type="project" value="InterPro"/>
</dbReference>
<keyword evidence="4" id="KW-1185">Reference proteome</keyword>
<dbReference type="OrthoDB" id="10261519at2759"/>
<gene>
    <name evidence="3" type="primary">gcvPA</name>
    <name evidence="3" type="ORF">TRFO_21349</name>
</gene>
<name>A0A1J4KJ64_9EUKA</name>
<dbReference type="PANTHER" id="PTHR42806">
    <property type="entry name" value="GLYCINE CLEAVAGE SYSTEM P-PROTEIN"/>
    <property type="match status" value="1"/>
</dbReference>
<dbReference type="Gene3D" id="3.90.1150.10">
    <property type="entry name" value="Aspartate Aminotransferase, domain 1"/>
    <property type="match status" value="1"/>
</dbReference>
<dbReference type="Proteomes" id="UP000179807">
    <property type="component" value="Unassembled WGS sequence"/>
</dbReference>
<evidence type="ECO:0000313" key="4">
    <source>
        <dbReference type="Proteomes" id="UP000179807"/>
    </source>
</evidence>
<feature type="domain" description="Glycine cleavage system P-protein N-terminal" evidence="2">
    <location>
        <begin position="12"/>
        <end position="447"/>
    </location>
</feature>
<dbReference type="AlphaFoldDB" id="A0A1J4KJ64"/>
<dbReference type="InterPro" id="IPR023010">
    <property type="entry name" value="GcvPA"/>
</dbReference>
<dbReference type="PANTHER" id="PTHR42806:SF1">
    <property type="entry name" value="GLYCINE DEHYDROGENASE (DECARBOXYLATING)"/>
    <property type="match status" value="1"/>
</dbReference>
<dbReference type="InterPro" id="IPR015421">
    <property type="entry name" value="PyrdxlP-dep_Trfase_major"/>
</dbReference>
<sequence length="455" mass="50014">MMLSSFKRCLNHRFLPHSDETRKAMLDVIGVKTQEDLFSTIPNNLKCDMSKTIPSGVDEKQVLQKFQNLASKNLPASETAFFLGAGSYRHYVPALVDHLIQRSEFMTPYTPYQSEISQGTLQALFEFQTLVANISSMDFSNATMYDGATSCMESALVATRVTHKPKILIHPSLHPHWIQVVETAGRHNPNITVERMKTQNVENWKDVACVIVQNPSVDGSVCDLSNMSNEAHKNKALLVAACSEIVSLGLIKPPGQMGADIFAAEGSSLGSTMNFGGPLLGLFAANKSLMRQAPGRLIGQTKDSDGNDVYCLTLAAREQHIKRDKATSNICTSSSLMGIAFSIHLALLGKEGFAKMAQLNHINASKLTKLIGGIEGVKIDTDKFFNEFTVTLPKAAEPMVDSLVEDKVMCGVPYTRLYRGFDSVNENKLLMAATELTTEDDMLKVYSAMKKYLVK</sequence>
<dbReference type="EMBL" id="MLAK01000632">
    <property type="protein sequence ID" value="OHT09718.1"/>
    <property type="molecule type" value="Genomic_DNA"/>
</dbReference>
<proteinExistence type="predicted"/>
<dbReference type="SUPFAM" id="SSF53383">
    <property type="entry name" value="PLP-dependent transferases"/>
    <property type="match status" value="1"/>
</dbReference>
<evidence type="ECO:0000259" key="2">
    <source>
        <dbReference type="Pfam" id="PF02347"/>
    </source>
</evidence>
<organism evidence="3 4">
    <name type="scientific">Tritrichomonas foetus</name>
    <dbReference type="NCBI Taxonomy" id="1144522"/>
    <lineage>
        <taxon>Eukaryota</taxon>
        <taxon>Metamonada</taxon>
        <taxon>Parabasalia</taxon>
        <taxon>Tritrichomonadida</taxon>
        <taxon>Tritrichomonadidae</taxon>
        <taxon>Tritrichomonas</taxon>
    </lineage>
</organism>
<dbReference type="RefSeq" id="XP_068362854.1">
    <property type="nucleotide sequence ID" value="XM_068501911.1"/>
</dbReference>
<keyword evidence="1" id="KW-0560">Oxidoreductase</keyword>
<dbReference type="GO" id="GO:0004375">
    <property type="term" value="F:glycine dehydrogenase (decarboxylating) activity"/>
    <property type="evidence" value="ECO:0007669"/>
    <property type="project" value="InterPro"/>
</dbReference>
<evidence type="ECO:0000313" key="3">
    <source>
        <dbReference type="EMBL" id="OHT09718.1"/>
    </source>
</evidence>
<evidence type="ECO:0000256" key="1">
    <source>
        <dbReference type="ARBA" id="ARBA00023002"/>
    </source>
</evidence>
<dbReference type="VEuPathDB" id="TrichDB:TRFO_21349"/>
<comment type="caution">
    <text evidence="3">The sequence shown here is derived from an EMBL/GenBank/DDBJ whole genome shotgun (WGS) entry which is preliminary data.</text>
</comment>
<dbReference type="InterPro" id="IPR049315">
    <property type="entry name" value="GDC-P_N"/>
</dbReference>
<dbReference type="NCBIfam" id="NF001696">
    <property type="entry name" value="PRK00451.1"/>
    <property type="match status" value="1"/>
</dbReference>
<dbReference type="Gene3D" id="3.40.640.10">
    <property type="entry name" value="Type I PLP-dependent aspartate aminotransferase-like (Major domain)"/>
    <property type="match status" value="1"/>
</dbReference>
<dbReference type="Pfam" id="PF02347">
    <property type="entry name" value="GDC-P"/>
    <property type="match status" value="1"/>
</dbReference>
<protein>
    <submittedName>
        <fullName evidence="3">Glycine dehydrogenase [decarboxylating] subunit 1</fullName>
    </submittedName>
</protein>
<dbReference type="InterPro" id="IPR015424">
    <property type="entry name" value="PyrdxlP-dep_Trfase"/>
</dbReference>